<gene>
    <name evidence="1" type="ORF">GPICK_05225</name>
</gene>
<dbReference type="AlphaFoldDB" id="A0A0B5BFM7"/>
<evidence type="ECO:0008006" key="3">
    <source>
        <dbReference type="Google" id="ProtNLM"/>
    </source>
</evidence>
<protein>
    <recommendedName>
        <fullName evidence="3">TIGR04442 family protein</fullName>
    </recommendedName>
</protein>
<dbReference type="STRING" id="345632.GPICK_05225"/>
<dbReference type="EMBL" id="CP009788">
    <property type="protein sequence ID" value="AJE02846.1"/>
    <property type="molecule type" value="Genomic_DNA"/>
</dbReference>
<keyword evidence="2" id="KW-1185">Reference proteome</keyword>
<name>A0A0B5BFM7_9BACT</name>
<dbReference type="HOGENOM" id="CLU_450438_0_0_7"/>
<evidence type="ECO:0000313" key="1">
    <source>
        <dbReference type="EMBL" id="AJE02846.1"/>
    </source>
</evidence>
<dbReference type="InterPro" id="IPR031040">
    <property type="entry name" value="CHP04442"/>
</dbReference>
<dbReference type="RefSeq" id="WP_039741085.1">
    <property type="nucleotide sequence ID" value="NZ_CP009788.1"/>
</dbReference>
<dbReference type="OrthoDB" id="5389465at2"/>
<dbReference type="KEGG" id="gpi:GPICK_05225"/>
<reference evidence="1 2" key="1">
    <citation type="journal article" date="2015" name="Genome Announc.">
        <title>Complete Genome of Geobacter pickeringii G13T, a Metal-Reducing Isolate from Sedimentary Kaolin Deposits.</title>
        <authorList>
            <person name="Badalamenti J.P."/>
            <person name="Bond D.R."/>
        </authorList>
    </citation>
    <scope>NUCLEOTIDE SEQUENCE [LARGE SCALE GENOMIC DNA]</scope>
    <source>
        <strain evidence="1 2">G13</strain>
    </source>
</reference>
<evidence type="ECO:0000313" key="2">
    <source>
        <dbReference type="Proteomes" id="UP000057609"/>
    </source>
</evidence>
<dbReference type="NCBIfam" id="TIGR04442">
    <property type="entry name" value="TIGR04442 family protein"/>
    <property type="match status" value="1"/>
</dbReference>
<sequence>MYKDIRLHGQIFDRFEYYAIVAGEDAHQRYFFNAADGADGELRFFSPGNEFVISREGIRHAGNGGSFCEYMFGVDQPLADLAKAEVINRLIVYGAHAGEESGPLLFSERTGGELGFEKIFFEGNAVVNYFFFLSSTRLPGSLPHQQEALVRTIGKALKRSPAVGNQNENALIAEVLGLLDDPKALFFLFKLINTPHREYYEAFRHLYFKNKKIADHDFAILTGIAARHDIDRYQQERIRIDVMYKHQANRRIVDEYKNILIDCQRRREITSLENARLTRLKTLSVRNKIPGALFYALDEVLKEDKKLVGPEEQDYIAETRQVLEGLFLGEREIESAIDNEDAVKLLFAKKRAAENRDHTFEEILLEASKACDEKIRDGADISLLEGFSRIITYFDRYDATSQVVNQLAFMENVRITEEMLRSLLGNREAFEELRPGLFGEIFIADLLDNKYLGKYGRQKVTTLVSGLRLVKENRLAVSDLLERLHATDREERLAITLLECVRDRIRNFYSKYATRADQETLHREVSEDLRNRKVISDEIPERIFAETILTIKKEAIYLHSLLPRIVADRDIALREDFLENSGLDRFYVEELEREYFELNELDMEQLYQIRKGLS</sequence>
<dbReference type="Proteomes" id="UP000057609">
    <property type="component" value="Chromosome"/>
</dbReference>
<organism evidence="1 2">
    <name type="scientific">Geobacter pickeringii</name>
    <dbReference type="NCBI Taxonomy" id="345632"/>
    <lineage>
        <taxon>Bacteria</taxon>
        <taxon>Pseudomonadati</taxon>
        <taxon>Thermodesulfobacteriota</taxon>
        <taxon>Desulfuromonadia</taxon>
        <taxon>Geobacterales</taxon>
        <taxon>Geobacteraceae</taxon>
        <taxon>Geobacter</taxon>
    </lineage>
</organism>
<accession>A0A0B5BFM7</accession>
<proteinExistence type="predicted"/>